<feature type="transmembrane region" description="Helical" evidence="5">
    <location>
        <begin position="223"/>
        <end position="242"/>
    </location>
</feature>
<evidence type="ECO:0000256" key="5">
    <source>
        <dbReference type="SAM" id="Phobius"/>
    </source>
</evidence>
<evidence type="ECO:0000256" key="1">
    <source>
        <dbReference type="ARBA" id="ARBA00004141"/>
    </source>
</evidence>
<keyword evidence="4 5" id="KW-0472">Membrane</keyword>
<dbReference type="Proteomes" id="UP000070433">
    <property type="component" value="Chromosome"/>
</dbReference>
<evidence type="ECO:0000313" key="7">
    <source>
        <dbReference type="EMBL" id="AMO25063.1"/>
    </source>
</evidence>
<gene>
    <name evidence="7" type="ORF">UC35_22340</name>
</gene>
<evidence type="ECO:0000259" key="6">
    <source>
        <dbReference type="Pfam" id="PF04932"/>
    </source>
</evidence>
<evidence type="ECO:0000256" key="3">
    <source>
        <dbReference type="ARBA" id="ARBA00022989"/>
    </source>
</evidence>
<evidence type="ECO:0000313" key="8">
    <source>
        <dbReference type="Proteomes" id="UP000070433"/>
    </source>
</evidence>
<dbReference type="PANTHER" id="PTHR37422">
    <property type="entry name" value="TEICHURONIC ACID BIOSYNTHESIS PROTEIN TUAE"/>
    <property type="match status" value="1"/>
</dbReference>
<accession>A0A127JZ03</accession>
<dbReference type="AlphaFoldDB" id="A0A127JZ03"/>
<feature type="transmembrane region" description="Helical" evidence="5">
    <location>
        <begin position="51"/>
        <end position="73"/>
    </location>
</feature>
<dbReference type="RefSeq" id="WP_061503493.1">
    <property type="nucleotide sequence ID" value="NZ_CP010951.1"/>
</dbReference>
<dbReference type="InterPro" id="IPR007016">
    <property type="entry name" value="O-antigen_ligase-rel_domated"/>
</dbReference>
<keyword evidence="8" id="KW-1185">Reference proteome</keyword>
<feature type="transmembrane region" description="Helical" evidence="5">
    <location>
        <begin position="431"/>
        <end position="452"/>
    </location>
</feature>
<feature type="transmembrane region" description="Helical" evidence="5">
    <location>
        <begin position="169"/>
        <end position="186"/>
    </location>
</feature>
<feature type="domain" description="O-antigen ligase-related" evidence="6">
    <location>
        <begin position="176"/>
        <end position="343"/>
    </location>
</feature>
<feature type="transmembrane region" description="Helical" evidence="5">
    <location>
        <begin position="336"/>
        <end position="356"/>
    </location>
</feature>
<feature type="transmembrane region" description="Helical" evidence="5">
    <location>
        <begin position="145"/>
        <end position="162"/>
    </location>
</feature>
<dbReference type="Pfam" id="PF04932">
    <property type="entry name" value="Wzy_C"/>
    <property type="match status" value="1"/>
</dbReference>
<protein>
    <recommendedName>
        <fullName evidence="6">O-antigen ligase-related domain-containing protein</fullName>
    </recommendedName>
</protein>
<proteinExistence type="predicted"/>
<comment type="subcellular location">
    <subcellularLocation>
        <location evidence="1">Membrane</location>
        <topology evidence="1">Multi-pass membrane protein</topology>
    </subcellularLocation>
</comment>
<dbReference type="EMBL" id="CP010951">
    <property type="protein sequence ID" value="AMO25063.1"/>
    <property type="molecule type" value="Genomic_DNA"/>
</dbReference>
<feature type="transmembrane region" description="Helical" evidence="5">
    <location>
        <begin position="20"/>
        <end position="39"/>
    </location>
</feature>
<feature type="transmembrane region" description="Helical" evidence="5">
    <location>
        <begin position="390"/>
        <end position="410"/>
    </location>
</feature>
<evidence type="ECO:0000256" key="2">
    <source>
        <dbReference type="ARBA" id="ARBA00022692"/>
    </source>
</evidence>
<dbReference type="InterPro" id="IPR011990">
    <property type="entry name" value="TPR-like_helical_dom_sf"/>
</dbReference>
<evidence type="ECO:0000256" key="4">
    <source>
        <dbReference type="ARBA" id="ARBA00023136"/>
    </source>
</evidence>
<dbReference type="PANTHER" id="PTHR37422:SF13">
    <property type="entry name" value="LIPOPOLYSACCHARIDE BIOSYNTHESIS PROTEIN PA4999-RELATED"/>
    <property type="match status" value="1"/>
</dbReference>
<dbReference type="OrthoDB" id="8576060at2"/>
<organism evidence="7 8">
    <name type="scientific">Ramlibacter tataouinensis</name>
    <dbReference type="NCBI Taxonomy" id="94132"/>
    <lineage>
        <taxon>Bacteria</taxon>
        <taxon>Pseudomonadati</taxon>
        <taxon>Pseudomonadota</taxon>
        <taxon>Betaproteobacteria</taxon>
        <taxon>Burkholderiales</taxon>
        <taxon>Comamonadaceae</taxon>
        <taxon>Ramlibacter</taxon>
    </lineage>
</organism>
<dbReference type="SUPFAM" id="SSF48452">
    <property type="entry name" value="TPR-like"/>
    <property type="match status" value="1"/>
</dbReference>
<feature type="transmembrane region" description="Helical" evidence="5">
    <location>
        <begin position="192"/>
        <end position="211"/>
    </location>
</feature>
<feature type="transmembrane region" description="Helical" evidence="5">
    <location>
        <begin position="103"/>
        <end position="125"/>
    </location>
</feature>
<keyword evidence="2 5" id="KW-0812">Transmembrane</keyword>
<dbReference type="GO" id="GO:0016020">
    <property type="term" value="C:membrane"/>
    <property type="evidence" value="ECO:0007669"/>
    <property type="project" value="UniProtKB-SubCell"/>
</dbReference>
<sequence length="701" mass="76745">MILVTPAAGVTNEEMLQDTLKSAIVSCSALFAALMFFAEERRGKRPLRWHAALWLPLLLMAYALGSMTWSHAYLGGVEAIRWFVFAVLMWLALNCFSRERLPLLAWGIAAGAAVACAWAALQFLADFSLFPQGPHPASTFVNRNFFAEFAICTLPFAALLLARSRQSAMVALLSALCGLIVLTLFMTGTRAALIALWLQLGVLFPLVAWRWRSQLAWPEWGRGTRWMAAAILLAVVGGLGSVPTADAQLAAEARGVTALERAFKRTASIGPSDSSFSIRMVMWKATGRMIAAHPLAGVGAGAWENQIPLHQADGAQLETDFYVHNEFLQLVAEYGVAGWLFLLGLAAWLLQAAVRTWQARAAPDDEEAPWRATLLCSLLALMIVSNVGFAWRMAATGAIFALCLGALAASDARLAPAPRWRLARNLAWRPAYSVLSIAAVACALGLAGYITVQAAQAERHIVRAARLALTIAASGDPNSPRWDPAKAQMLTQAREGIAINRHYRKITPVVADELARWGDWNNAIWIWESVLSSRPYVVAILTNVARGYLATGQPARAEEYVARAKQVQPDARSVRSAEVLLLARTGRDAEALQLGRKAIEDRIYDFDLSNAVFVVAWRTRDFALAEQAMQLRMNGWPESRVQGYMQLGTMYWREAQDPDKALAAYGRALALAGEAERKRLWPEVPPALRGRIDPALVPLGP</sequence>
<feature type="transmembrane region" description="Helical" evidence="5">
    <location>
        <begin position="79"/>
        <end position="96"/>
    </location>
</feature>
<dbReference type="InterPro" id="IPR051533">
    <property type="entry name" value="WaaL-like"/>
</dbReference>
<keyword evidence="3 5" id="KW-1133">Transmembrane helix</keyword>
<dbReference type="Gene3D" id="1.25.40.10">
    <property type="entry name" value="Tetratricopeptide repeat domain"/>
    <property type="match status" value="1"/>
</dbReference>
<name>A0A127JZ03_9BURK</name>
<reference evidence="7 8" key="1">
    <citation type="journal article" date="2014" name="Int. J. Syst. Evol. Microbiol.">
        <title>Ramlibacter solisilvae sp. nov., isolated from forest soil, and emended description of the genus Ramlibacter.</title>
        <authorList>
            <person name="Lee H.J."/>
            <person name="Lee S.H."/>
            <person name="Lee S.S."/>
            <person name="Lee J.S."/>
            <person name="Kim Y."/>
            <person name="Kim S.C."/>
            <person name="Jeon C.O."/>
        </authorList>
    </citation>
    <scope>NUCLEOTIDE SEQUENCE [LARGE SCALE GENOMIC DNA]</scope>
    <source>
        <strain evidence="7 8">5-10</strain>
    </source>
</reference>